<keyword evidence="5" id="KW-1185">Reference proteome</keyword>
<dbReference type="EC" id="2.3.1.-" evidence="4"/>
<dbReference type="PROSITE" id="PS51186">
    <property type="entry name" value="GNAT"/>
    <property type="match status" value="1"/>
</dbReference>
<reference evidence="4 5" key="1">
    <citation type="submission" date="2020-08" db="EMBL/GenBank/DDBJ databases">
        <title>Genomic Encyclopedia of Type Strains, Phase IV (KMG-IV): sequencing the most valuable type-strain genomes for metagenomic binning, comparative biology and taxonomic classification.</title>
        <authorList>
            <person name="Goeker M."/>
        </authorList>
    </citation>
    <scope>NUCLEOTIDE SEQUENCE [LARGE SCALE GENOMIC DNA]</scope>
    <source>
        <strain evidence="4 5">DSM 105074</strain>
    </source>
</reference>
<dbReference type="RefSeq" id="WP_184173478.1">
    <property type="nucleotide sequence ID" value="NZ_JACHGF010000002.1"/>
</dbReference>
<comment type="caution">
    <text evidence="4">The sequence shown here is derived from an EMBL/GenBank/DDBJ whole genome shotgun (WGS) entry which is preliminary data.</text>
</comment>
<dbReference type="InterPro" id="IPR016181">
    <property type="entry name" value="Acyl_CoA_acyltransferase"/>
</dbReference>
<dbReference type="CDD" id="cd04301">
    <property type="entry name" value="NAT_SF"/>
    <property type="match status" value="1"/>
</dbReference>
<gene>
    <name evidence="4" type="ORF">HNQ92_001922</name>
</gene>
<dbReference type="Proteomes" id="UP000557307">
    <property type="component" value="Unassembled WGS sequence"/>
</dbReference>
<dbReference type="PANTHER" id="PTHR43877:SF2">
    <property type="entry name" value="AMINOALKYLPHOSPHONATE N-ACETYLTRANSFERASE-RELATED"/>
    <property type="match status" value="1"/>
</dbReference>
<keyword evidence="2 4" id="KW-0012">Acyltransferase</keyword>
<dbReference type="InterPro" id="IPR050832">
    <property type="entry name" value="Bact_Acetyltransf"/>
</dbReference>
<dbReference type="Pfam" id="PF00583">
    <property type="entry name" value="Acetyltransf_1"/>
    <property type="match status" value="1"/>
</dbReference>
<protein>
    <submittedName>
        <fullName evidence="4">PhnO protein</fullName>
        <ecNumber evidence="4">2.3.1.-</ecNumber>
    </submittedName>
</protein>
<dbReference type="EMBL" id="JACHGF010000002">
    <property type="protein sequence ID" value="MBB5283796.1"/>
    <property type="molecule type" value="Genomic_DNA"/>
</dbReference>
<feature type="domain" description="N-acetyltransferase" evidence="3">
    <location>
        <begin position="5"/>
        <end position="146"/>
    </location>
</feature>
<dbReference type="AlphaFoldDB" id="A0A840TI05"/>
<dbReference type="PANTHER" id="PTHR43877">
    <property type="entry name" value="AMINOALKYLPHOSPHONATE N-ACETYLTRANSFERASE-RELATED-RELATED"/>
    <property type="match status" value="1"/>
</dbReference>
<evidence type="ECO:0000256" key="2">
    <source>
        <dbReference type="ARBA" id="ARBA00023315"/>
    </source>
</evidence>
<keyword evidence="1 4" id="KW-0808">Transferase</keyword>
<evidence type="ECO:0000256" key="1">
    <source>
        <dbReference type="ARBA" id="ARBA00022679"/>
    </source>
</evidence>
<accession>A0A840TI05</accession>
<dbReference type="Gene3D" id="3.40.630.30">
    <property type="match status" value="1"/>
</dbReference>
<sequence length="146" mass="16411">MDYSLVFRTATPADEEVLYQMLCLLENETLDRPGFAQVLRRNLANADIRYLVAEAAGQPVGMASCHVQPVLHHAALVAEIQEMYVDPALRSRGIGKQLVEALAAFAHSRGATSLEVTSNQLRLDTHRFYEREGFAKTHYKLVRKKL</sequence>
<evidence type="ECO:0000259" key="3">
    <source>
        <dbReference type="PROSITE" id="PS51186"/>
    </source>
</evidence>
<proteinExistence type="predicted"/>
<dbReference type="SUPFAM" id="SSF55729">
    <property type="entry name" value="Acyl-CoA N-acyltransferases (Nat)"/>
    <property type="match status" value="1"/>
</dbReference>
<name>A0A840TI05_9BACT</name>
<evidence type="ECO:0000313" key="5">
    <source>
        <dbReference type="Proteomes" id="UP000557307"/>
    </source>
</evidence>
<evidence type="ECO:0000313" key="4">
    <source>
        <dbReference type="EMBL" id="MBB5283796.1"/>
    </source>
</evidence>
<dbReference type="InterPro" id="IPR000182">
    <property type="entry name" value="GNAT_dom"/>
</dbReference>
<organism evidence="4 5">
    <name type="scientific">Rhabdobacter roseus</name>
    <dbReference type="NCBI Taxonomy" id="1655419"/>
    <lineage>
        <taxon>Bacteria</taxon>
        <taxon>Pseudomonadati</taxon>
        <taxon>Bacteroidota</taxon>
        <taxon>Cytophagia</taxon>
        <taxon>Cytophagales</taxon>
        <taxon>Cytophagaceae</taxon>
        <taxon>Rhabdobacter</taxon>
    </lineage>
</organism>
<dbReference type="GO" id="GO:0016747">
    <property type="term" value="F:acyltransferase activity, transferring groups other than amino-acyl groups"/>
    <property type="evidence" value="ECO:0007669"/>
    <property type="project" value="InterPro"/>
</dbReference>